<reference evidence="7 8" key="1">
    <citation type="submission" date="2016-07" db="EMBL/GenBank/DDBJ databases">
        <title>Pervasive Adenine N6-methylation of Active Genes in Fungi.</title>
        <authorList>
            <consortium name="DOE Joint Genome Institute"/>
            <person name="Mondo S.J."/>
            <person name="Dannebaum R.O."/>
            <person name="Kuo R.C."/>
            <person name="Labutti K."/>
            <person name="Haridas S."/>
            <person name="Kuo A."/>
            <person name="Salamov A."/>
            <person name="Ahrendt S.R."/>
            <person name="Lipzen A."/>
            <person name="Sullivan W."/>
            <person name="Andreopoulos W.B."/>
            <person name="Clum A."/>
            <person name="Lindquist E."/>
            <person name="Daum C."/>
            <person name="Ramamoorthy G.K."/>
            <person name="Gryganskyi A."/>
            <person name="Culley D."/>
            <person name="Magnuson J.K."/>
            <person name="James T.Y."/>
            <person name="O'Malley M.A."/>
            <person name="Stajich J.E."/>
            <person name="Spatafora J.W."/>
            <person name="Visel A."/>
            <person name="Grigoriev I.V."/>
        </authorList>
    </citation>
    <scope>NUCLEOTIDE SEQUENCE [LARGE SCALE GENOMIC DNA]</scope>
    <source>
        <strain evidence="7 8">12-1054</strain>
    </source>
</reference>
<dbReference type="GO" id="GO:0030983">
    <property type="term" value="F:mismatched DNA binding"/>
    <property type="evidence" value="ECO:0007669"/>
    <property type="project" value="InterPro"/>
</dbReference>
<dbReference type="Proteomes" id="UP000193685">
    <property type="component" value="Unassembled WGS sequence"/>
</dbReference>
<dbReference type="Pfam" id="PF13589">
    <property type="entry name" value="HATPase_c_3"/>
    <property type="match status" value="1"/>
</dbReference>
<comment type="caution">
    <text evidence="7">The sequence shown here is derived from an EMBL/GenBank/DDBJ whole genome shotgun (WGS) entry which is preliminary data.</text>
</comment>
<dbReference type="EMBL" id="MCFI01000018">
    <property type="protein sequence ID" value="ORY78124.1"/>
    <property type="molecule type" value="Genomic_DNA"/>
</dbReference>
<dbReference type="FunFam" id="3.30.565.10:FF:000033">
    <property type="entry name" value="DNA mismatch repair protein Mlh1"/>
    <property type="match status" value="1"/>
</dbReference>
<evidence type="ECO:0000256" key="1">
    <source>
        <dbReference type="ARBA" id="ARBA00004123"/>
    </source>
</evidence>
<keyword evidence="5" id="KW-0539">Nucleus</keyword>
<keyword evidence="8" id="KW-1185">Reference proteome</keyword>
<dbReference type="Gene3D" id="3.30.230.10">
    <property type="match status" value="1"/>
</dbReference>
<evidence type="ECO:0000313" key="8">
    <source>
        <dbReference type="Proteomes" id="UP000193685"/>
    </source>
</evidence>
<protein>
    <submittedName>
        <fullName evidence="7">DNA mismatch repair protein</fullName>
    </submittedName>
</protein>
<dbReference type="InterPro" id="IPR032189">
    <property type="entry name" value="Mlh1_C"/>
</dbReference>
<dbReference type="GO" id="GO:0061982">
    <property type="term" value="P:meiosis I cell cycle process"/>
    <property type="evidence" value="ECO:0007669"/>
    <property type="project" value="UniProtKB-ARBA"/>
</dbReference>
<dbReference type="OrthoDB" id="10263226at2759"/>
<dbReference type="GO" id="GO:0032389">
    <property type="term" value="C:MutLalpha complex"/>
    <property type="evidence" value="ECO:0007669"/>
    <property type="project" value="TreeGrafter"/>
</dbReference>
<dbReference type="GeneID" id="63786459"/>
<evidence type="ECO:0000256" key="2">
    <source>
        <dbReference type="ARBA" id="ARBA00006082"/>
    </source>
</evidence>
<evidence type="ECO:0000256" key="4">
    <source>
        <dbReference type="ARBA" id="ARBA00023204"/>
    </source>
</evidence>
<name>A0A1Y2F3Q4_PROLT</name>
<dbReference type="PROSITE" id="PS00058">
    <property type="entry name" value="DNA_MISMATCH_REPAIR_1"/>
    <property type="match status" value="1"/>
</dbReference>
<dbReference type="InterPro" id="IPR014762">
    <property type="entry name" value="DNA_mismatch_repair_CS"/>
</dbReference>
<dbReference type="SMART" id="SM01340">
    <property type="entry name" value="DNA_mis_repair"/>
    <property type="match status" value="1"/>
</dbReference>
<comment type="similarity">
    <text evidence="2">Belongs to the DNA mismatch repair MutL/HexB family.</text>
</comment>
<dbReference type="Pfam" id="PF01119">
    <property type="entry name" value="DNA_mis_repair"/>
    <property type="match status" value="1"/>
</dbReference>
<dbReference type="InterPro" id="IPR036890">
    <property type="entry name" value="HATPase_C_sf"/>
</dbReference>
<dbReference type="SUPFAM" id="SSF54211">
    <property type="entry name" value="Ribosomal protein S5 domain 2-like"/>
    <property type="match status" value="1"/>
</dbReference>
<organism evidence="7 8">
    <name type="scientific">Protomyces lactucae-debilis</name>
    <dbReference type="NCBI Taxonomy" id="2754530"/>
    <lineage>
        <taxon>Eukaryota</taxon>
        <taxon>Fungi</taxon>
        <taxon>Dikarya</taxon>
        <taxon>Ascomycota</taxon>
        <taxon>Taphrinomycotina</taxon>
        <taxon>Taphrinomycetes</taxon>
        <taxon>Taphrinales</taxon>
        <taxon>Protomycetaceae</taxon>
        <taxon>Protomyces</taxon>
    </lineage>
</organism>
<dbReference type="InterPro" id="IPR020568">
    <property type="entry name" value="Ribosomal_Su5_D2-typ_SF"/>
</dbReference>
<evidence type="ECO:0000259" key="6">
    <source>
        <dbReference type="SMART" id="SM01340"/>
    </source>
</evidence>
<comment type="subcellular location">
    <subcellularLocation>
        <location evidence="1">Nucleus</location>
    </subcellularLocation>
</comment>
<dbReference type="InterPro" id="IPR014721">
    <property type="entry name" value="Ribsml_uS5_D2-typ_fold_subgr"/>
</dbReference>
<evidence type="ECO:0000313" key="7">
    <source>
        <dbReference type="EMBL" id="ORY78124.1"/>
    </source>
</evidence>
<keyword evidence="3" id="KW-0227">DNA damage</keyword>
<dbReference type="InterPro" id="IPR002099">
    <property type="entry name" value="MutL/Mlh/PMS"/>
</dbReference>
<dbReference type="FunFam" id="3.30.230.10:FF:000014">
    <property type="entry name" value="DNA mismatch repair protein Mlh1"/>
    <property type="match status" value="1"/>
</dbReference>
<dbReference type="PANTHER" id="PTHR10073:SF12">
    <property type="entry name" value="DNA MISMATCH REPAIR PROTEIN MLH1"/>
    <property type="match status" value="1"/>
</dbReference>
<dbReference type="NCBIfam" id="TIGR00585">
    <property type="entry name" value="mutl"/>
    <property type="match status" value="1"/>
</dbReference>
<keyword evidence="4" id="KW-0234">DNA repair</keyword>
<dbReference type="InterPro" id="IPR013507">
    <property type="entry name" value="DNA_mismatch_S5_2-like"/>
</dbReference>
<sequence>MAVPAIRKLDPLVVNRIAAGEIIQRPCNALKELLENAVDAQATSIDVVVKDGGLKMLQITDNGTGIHRDDMPILCERFTTSKLREFNDLTSIATYGFRGEALASITHISHVTVTTKTDHTPCAYKAHYSDGVLIPNKPGGSAEPQPVAGKRGTQITAEDMFYNVPARKRALAKPSEEYAKIIDVINRYAIHCQGVAFSCKRHGESTTSVSTMNKSTTVDNIRQLYGPAIAAELLALDLTNDEYKFSAKGLVTNANYGVKKIVFLLFVNNRSVESTNIRRQVEALYAIHLPKDKHPFVYLSIQIDPARIDVNVHPTKREVNILDEDNITDIICDAIAKRLMEVDSSRTFYTQTLLPGAPLDAAISSEKLRRNLVNPATLMRVDSRTQKITNLLEPTRKADGQQAPQEKLVGRERTHIRLASVKQLRGEVRDELHEDLTAIFTEHVFVGVVDLERRLAAIQHLTKLYLVDYGAVSSELFYQIGLTEFGNFGTIKLNPPLSIKDLLQIAVQNYEHKRELEQAKFEPITDERIDAMAALLLSRREMLEEYFSFEITQDGLLATLPMLMKGYTPALSKLPNFILRIATHIEWTVEKDCFEGFLTELALFYIPEVIVSAAKHDTSPAETTHSPISADPREAAAERQIEQVLFPAMKRRLIGTRKMAKNRWVVQIAHLPELYKIFERC</sequence>
<dbReference type="GO" id="GO:0016887">
    <property type="term" value="F:ATP hydrolysis activity"/>
    <property type="evidence" value="ECO:0007669"/>
    <property type="project" value="InterPro"/>
</dbReference>
<proteinExistence type="inferred from homology"/>
<evidence type="ECO:0000256" key="5">
    <source>
        <dbReference type="ARBA" id="ARBA00023242"/>
    </source>
</evidence>
<dbReference type="RefSeq" id="XP_040723235.1">
    <property type="nucleotide sequence ID" value="XM_040869860.1"/>
</dbReference>
<gene>
    <name evidence="7" type="ORF">BCR37DRAFT_382372</name>
</gene>
<dbReference type="OMA" id="ANYHVKK"/>
<dbReference type="InterPro" id="IPR038973">
    <property type="entry name" value="MutL/Mlh/Pms-like"/>
</dbReference>
<dbReference type="PANTHER" id="PTHR10073">
    <property type="entry name" value="DNA MISMATCH REPAIR PROTEIN MLH, PMS, MUTL"/>
    <property type="match status" value="1"/>
</dbReference>
<accession>A0A1Y2F3Q4</accession>
<feature type="domain" description="DNA mismatch repair protein S5" evidence="6">
    <location>
        <begin position="221"/>
        <end position="340"/>
    </location>
</feature>
<dbReference type="Gene3D" id="3.30.565.10">
    <property type="entry name" value="Histidine kinase-like ATPase, C-terminal domain"/>
    <property type="match status" value="1"/>
</dbReference>
<dbReference type="Pfam" id="PF16413">
    <property type="entry name" value="Mlh1_C"/>
    <property type="match status" value="1"/>
</dbReference>
<evidence type="ECO:0000256" key="3">
    <source>
        <dbReference type="ARBA" id="ARBA00022763"/>
    </source>
</evidence>
<dbReference type="GO" id="GO:0005524">
    <property type="term" value="F:ATP binding"/>
    <property type="evidence" value="ECO:0007669"/>
    <property type="project" value="InterPro"/>
</dbReference>
<dbReference type="CDD" id="cd16926">
    <property type="entry name" value="HATPase_MutL-MLH-PMS-like"/>
    <property type="match status" value="1"/>
</dbReference>
<dbReference type="AlphaFoldDB" id="A0A1Y2F3Q4"/>
<dbReference type="GO" id="GO:0140664">
    <property type="term" value="F:ATP-dependent DNA damage sensor activity"/>
    <property type="evidence" value="ECO:0007669"/>
    <property type="project" value="InterPro"/>
</dbReference>
<dbReference type="GO" id="GO:0006298">
    <property type="term" value="P:mismatch repair"/>
    <property type="evidence" value="ECO:0007669"/>
    <property type="project" value="InterPro"/>
</dbReference>
<dbReference type="STRING" id="56484.A0A1Y2F3Q4"/>
<dbReference type="SUPFAM" id="SSF55874">
    <property type="entry name" value="ATPase domain of HSP90 chaperone/DNA topoisomerase II/histidine kinase"/>
    <property type="match status" value="1"/>
</dbReference>